<proteinExistence type="predicted"/>
<keyword evidence="1" id="KW-0732">Signal</keyword>
<dbReference type="OrthoDB" id="2140796at2759"/>
<dbReference type="AlphaFoldDB" id="A0A1Y2D066"/>
<sequence length="175" mass="17397">MQFLALVAAALASTVSACVAGEGGATCVTSGGAWLYMISPYSNSTLTAGGQINIVWDKCGSDPAFDAANITFEIADASNPNNVQSVNGGQFTQPAAVSGLAATYTIPASFPAGNKYTIKSSYRDAKLGGWRNCFGNTFAIASSTPVNTAPATTTKSSGAVAGVAAAAAAAVVLAL</sequence>
<protein>
    <recommendedName>
        <fullName evidence="4">Ser-Thr-rich glycosyl-phosphatidyl-inositol-anchored membrane family-domain-containing protein</fullName>
    </recommendedName>
</protein>
<feature type="chain" id="PRO_5012688818" description="Ser-Thr-rich glycosyl-phosphatidyl-inositol-anchored membrane family-domain-containing protein" evidence="1">
    <location>
        <begin position="18"/>
        <end position="175"/>
    </location>
</feature>
<comment type="caution">
    <text evidence="2">The sequence shown here is derived from an EMBL/GenBank/DDBJ whole genome shotgun (WGS) entry which is preliminary data.</text>
</comment>
<feature type="signal peptide" evidence="1">
    <location>
        <begin position="1"/>
        <end position="17"/>
    </location>
</feature>
<evidence type="ECO:0000313" key="2">
    <source>
        <dbReference type="EMBL" id="ORY52692.1"/>
    </source>
</evidence>
<dbReference type="Proteomes" id="UP000193642">
    <property type="component" value="Unassembled WGS sequence"/>
</dbReference>
<evidence type="ECO:0008006" key="4">
    <source>
        <dbReference type="Google" id="ProtNLM"/>
    </source>
</evidence>
<gene>
    <name evidence="2" type="ORF">BCR33DRAFT_711955</name>
</gene>
<organism evidence="2 3">
    <name type="scientific">Rhizoclosmatium globosum</name>
    <dbReference type="NCBI Taxonomy" id="329046"/>
    <lineage>
        <taxon>Eukaryota</taxon>
        <taxon>Fungi</taxon>
        <taxon>Fungi incertae sedis</taxon>
        <taxon>Chytridiomycota</taxon>
        <taxon>Chytridiomycota incertae sedis</taxon>
        <taxon>Chytridiomycetes</taxon>
        <taxon>Chytridiales</taxon>
        <taxon>Chytriomycetaceae</taxon>
        <taxon>Rhizoclosmatium</taxon>
    </lineage>
</organism>
<name>A0A1Y2D066_9FUNG</name>
<accession>A0A1Y2D066</accession>
<dbReference type="EMBL" id="MCGO01000003">
    <property type="protein sequence ID" value="ORY52692.1"/>
    <property type="molecule type" value="Genomic_DNA"/>
</dbReference>
<reference evidence="2 3" key="1">
    <citation type="submission" date="2016-07" db="EMBL/GenBank/DDBJ databases">
        <title>Pervasive Adenine N6-methylation of Active Genes in Fungi.</title>
        <authorList>
            <consortium name="DOE Joint Genome Institute"/>
            <person name="Mondo S.J."/>
            <person name="Dannebaum R.O."/>
            <person name="Kuo R.C."/>
            <person name="Labutti K."/>
            <person name="Haridas S."/>
            <person name="Kuo A."/>
            <person name="Salamov A."/>
            <person name="Ahrendt S.R."/>
            <person name="Lipzen A."/>
            <person name="Sullivan W."/>
            <person name="Andreopoulos W.B."/>
            <person name="Clum A."/>
            <person name="Lindquist E."/>
            <person name="Daum C."/>
            <person name="Ramamoorthy G.K."/>
            <person name="Gryganskyi A."/>
            <person name="Culley D."/>
            <person name="Magnuson J.K."/>
            <person name="James T.Y."/>
            <person name="O'Malley M.A."/>
            <person name="Stajich J.E."/>
            <person name="Spatafora J.W."/>
            <person name="Visel A."/>
            <person name="Grigoriev I.V."/>
        </authorList>
    </citation>
    <scope>NUCLEOTIDE SEQUENCE [LARGE SCALE GENOMIC DNA]</scope>
    <source>
        <strain evidence="2 3">JEL800</strain>
    </source>
</reference>
<evidence type="ECO:0000256" key="1">
    <source>
        <dbReference type="SAM" id="SignalP"/>
    </source>
</evidence>
<keyword evidence="3" id="KW-1185">Reference proteome</keyword>
<evidence type="ECO:0000313" key="3">
    <source>
        <dbReference type="Proteomes" id="UP000193642"/>
    </source>
</evidence>